<dbReference type="InterPro" id="IPR011009">
    <property type="entry name" value="Kinase-like_dom_sf"/>
</dbReference>
<accession>A0A429XX60</accession>
<evidence type="ECO:0000313" key="1">
    <source>
        <dbReference type="EMBL" id="RST73087.1"/>
    </source>
</evidence>
<dbReference type="SUPFAM" id="SSF56112">
    <property type="entry name" value="Protein kinase-like (PK-like)"/>
    <property type="match status" value="1"/>
</dbReference>
<dbReference type="AlphaFoldDB" id="A0A429XX60"/>
<keyword evidence="1" id="KW-0418">Kinase</keyword>
<evidence type="ECO:0000313" key="2">
    <source>
        <dbReference type="Proteomes" id="UP000287156"/>
    </source>
</evidence>
<gene>
    <name evidence="1" type="ORF">D4T97_014505</name>
</gene>
<sequence>MDLYKNLAESVEITYRNKKPVVIGHSNSLLLVGMGRSAFVFKIKDTNKVIKVFFPELSHIAREEACVYKVVQHIDSYPSLYECGQNYIVIDYVKGYTFFDCLTHGIPISEKEIRAVDFALSSARKNGLNPSDIHLRNIFKTQDGEIKIIDVARFRQKKKCDQWDDLKNAFYHFYIKPFFPKKLPPFLLNGIAFLYKNVLRKQAVTE</sequence>
<keyword evidence="1" id="KW-0808">Transferase</keyword>
<dbReference type="RefSeq" id="WP_126051468.1">
    <property type="nucleotide sequence ID" value="NZ_QYTV02000006.1"/>
</dbReference>
<dbReference type="Proteomes" id="UP000287156">
    <property type="component" value="Unassembled WGS sequence"/>
</dbReference>
<name>A0A429XX60_9BACI</name>
<organism evidence="1 2">
    <name type="scientific">Siminovitchia acidinfaciens</name>
    <dbReference type="NCBI Taxonomy" id="2321395"/>
    <lineage>
        <taxon>Bacteria</taxon>
        <taxon>Bacillati</taxon>
        <taxon>Bacillota</taxon>
        <taxon>Bacilli</taxon>
        <taxon>Bacillales</taxon>
        <taxon>Bacillaceae</taxon>
        <taxon>Siminovitchia</taxon>
    </lineage>
</organism>
<dbReference type="EMBL" id="QYTV02000006">
    <property type="protein sequence ID" value="RST73087.1"/>
    <property type="molecule type" value="Genomic_DNA"/>
</dbReference>
<dbReference type="OrthoDB" id="529320at2"/>
<protein>
    <submittedName>
        <fullName evidence="1">Protein kinase family protein</fullName>
    </submittedName>
</protein>
<keyword evidence="2" id="KW-1185">Reference proteome</keyword>
<comment type="caution">
    <text evidence="1">The sequence shown here is derived from an EMBL/GenBank/DDBJ whole genome shotgun (WGS) entry which is preliminary data.</text>
</comment>
<dbReference type="GO" id="GO:0016301">
    <property type="term" value="F:kinase activity"/>
    <property type="evidence" value="ECO:0007669"/>
    <property type="project" value="UniProtKB-KW"/>
</dbReference>
<reference evidence="1" key="1">
    <citation type="submission" date="2018-12" db="EMBL/GenBank/DDBJ databases">
        <authorList>
            <person name="Sun L."/>
            <person name="Chen Z."/>
        </authorList>
    </citation>
    <scope>NUCLEOTIDE SEQUENCE [LARGE SCALE GENOMIC DNA]</scope>
    <source>
        <strain evidence="1">3-2-2</strain>
    </source>
</reference>
<dbReference type="Gene3D" id="1.10.510.10">
    <property type="entry name" value="Transferase(Phosphotransferase) domain 1"/>
    <property type="match status" value="1"/>
</dbReference>
<proteinExistence type="predicted"/>